<dbReference type="InterPro" id="IPR036390">
    <property type="entry name" value="WH_DNA-bd_sf"/>
</dbReference>
<dbReference type="Proteomes" id="UP001201273">
    <property type="component" value="Unassembled WGS sequence"/>
</dbReference>
<dbReference type="Pfam" id="PF03466">
    <property type="entry name" value="LysR_substrate"/>
    <property type="match status" value="1"/>
</dbReference>
<dbReference type="InterPro" id="IPR005119">
    <property type="entry name" value="LysR_subst-bd"/>
</dbReference>
<keyword evidence="3" id="KW-0238">DNA-binding</keyword>
<name>A0ABS8WAN4_9GAMM</name>
<dbReference type="InterPro" id="IPR036388">
    <property type="entry name" value="WH-like_DNA-bd_sf"/>
</dbReference>
<dbReference type="Gene3D" id="3.40.190.290">
    <property type="match status" value="1"/>
</dbReference>
<dbReference type="PROSITE" id="PS50931">
    <property type="entry name" value="HTH_LYSR"/>
    <property type="match status" value="1"/>
</dbReference>
<accession>A0ABS8WAN4</accession>
<reference evidence="6 7" key="1">
    <citation type="journal article" date="2022" name="Environ. Microbiol. Rep.">
        <title>Eco-phylogenetic analyses reveal divergent evolution of vitamin B12 metabolism in the marine bacterial family 'Psychromonadaceae'.</title>
        <authorList>
            <person name="Jin X."/>
            <person name="Yang Y."/>
            <person name="Cao H."/>
            <person name="Gao B."/>
            <person name="Zhao Z."/>
        </authorList>
    </citation>
    <scope>NUCLEOTIDE SEQUENCE [LARGE SCALE GENOMIC DNA]</scope>
    <source>
        <strain evidence="6 7">MKS20</strain>
    </source>
</reference>
<keyword evidence="7" id="KW-1185">Reference proteome</keyword>
<dbReference type="PANTHER" id="PTHR30126:SF88">
    <property type="entry name" value="TRANSCRIPTIONAL REGULATOR-RELATED"/>
    <property type="match status" value="1"/>
</dbReference>
<dbReference type="SUPFAM" id="SSF53850">
    <property type="entry name" value="Periplasmic binding protein-like II"/>
    <property type="match status" value="1"/>
</dbReference>
<protein>
    <submittedName>
        <fullName evidence="6">LysR family transcriptional regulator</fullName>
    </submittedName>
</protein>
<organism evidence="6 7">
    <name type="scientific">Motilimonas cestriensis</name>
    <dbReference type="NCBI Taxonomy" id="2742685"/>
    <lineage>
        <taxon>Bacteria</taxon>
        <taxon>Pseudomonadati</taxon>
        <taxon>Pseudomonadota</taxon>
        <taxon>Gammaproteobacteria</taxon>
        <taxon>Alteromonadales</taxon>
        <taxon>Alteromonadales genera incertae sedis</taxon>
        <taxon>Motilimonas</taxon>
    </lineage>
</organism>
<evidence type="ECO:0000259" key="5">
    <source>
        <dbReference type="PROSITE" id="PS50931"/>
    </source>
</evidence>
<evidence type="ECO:0000256" key="3">
    <source>
        <dbReference type="ARBA" id="ARBA00023125"/>
    </source>
</evidence>
<dbReference type="Gene3D" id="1.10.10.10">
    <property type="entry name" value="Winged helix-like DNA-binding domain superfamily/Winged helix DNA-binding domain"/>
    <property type="match status" value="1"/>
</dbReference>
<evidence type="ECO:0000313" key="6">
    <source>
        <dbReference type="EMBL" id="MCE2595352.1"/>
    </source>
</evidence>
<dbReference type="RefSeq" id="WP_233052838.1">
    <property type="nucleotide sequence ID" value="NZ_JAIMJA010000010.1"/>
</dbReference>
<evidence type="ECO:0000256" key="2">
    <source>
        <dbReference type="ARBA" id="ARBA00023015"/>
    </source>
</evidence>
<evidence type="ECO:0000313" key="7">
    <source>
        <dbReference type="Proteomes" id="UP001201273"/>
    </source>
</evidence>
<dbReference type="EMBL" id="JAIMJA010000010">
    <property type="protein sequence ID" value="MCE2595352.1"/>
    <property type="molecule type" value="Genomic_DNA"/>
</dbReference>
<keyword evidence="4" id="KW-0804">Transcription</keyword>
<dbReference type="PANTHER" id="PTHR30126">
    <property type="entry name" value="HTH-TYPE TRANSCRIPTIONAL REGULATOR"/>
    <property type="match status" value="1"/>
</dbReference>
<sequence length="313" mass="34900">MQDPTSKRLKATLEQWRILQAVVDHGGYSKAAEALNKSQSSLNHAVTKLQHQMGVALLEVKGRKAYLTNAGEVMLRRSRLLTQSAFELEQLADNLCQGWEPEITLYAEIIYPRERLYRALQAFLPQSRGSRIKLLDSVITGTSDAIIKKQADIVITGQLPKGYLGQPLINVHLVPCISPLHPLSQQSTVDVKELMQELQVVIKDTAITPNESLGWLKSEQRLTVSNFHEAVSLVSQGIGFAWFPKHFVASQLKQKQLQMLPLKQGKSRTSMTHLVVPDETRIGPGASTFVNCLLAEHNLESDAFYDSNKEPIA</sequence>
<keyword evidence="2" id="KW-0805">Transcription regulation</keyword>
<gene>
    <name evidence="6" type="ORF">K6Y31_11050</name>
</gene>
<evidence type="ECO:0000256" key="4">
    <source>
        <dbReference type="ARBA" id="ARBA00023163"/>
    </source>
</evidence>
<dbReference type="SUPFAM" id="SSF46785">
    <property type="entry name" value="Winged helix' DNA-binding domain"/>
    <property type="match status" value="1"/>
</dbReference>
<comment type="caution">
    <text evidence="6">The sequence shown here is derived from an EMBL/GenBank/DDBJ whole genome shotgun (WGS) entry which is preliminary data.</text>
</comment>
<feature type="domain" description="HTH lysR-type" evidence="5">
    <location>
        <begin position="12"/>
        <end position="68"/>
    </location>
</feature>
<proteinExistence type="inferred from homology"/>
<dbReference type="Pfam" id="PF00126">
    <property type="entry name" value="HTH_1"/>
    <property type="match status" value="1"/>
</dbReference>
<evidence type="ECO:0000256" key="1">
    <source>
        <dbReference type="ARBA" id="ARBA00009437"/>
    </source>
</evidence>
<dbReference type="InterPro" id="IPR000847">
    <property type="entry name" value="LysR_HTH_N"/>
</dbReference>
<comment type="similarity">
    <text evidence="1">Belongs to the LysR transcriptional regulatory family.</text>
</comment>